<keyword evidence="4" id="KW-1185">Reference proteome</keyword>
<dbReference type="EMBL" id="VWPK01000029">
    <property type="protein sequence ID" value="KAA5610661.1"/>
    <property type="molecule type" value="Genomic_DNA"/>
</dbReference>
<dbReference type="RefSeq" id="WP_150042248.1">
    <property type="nucleotide sequence ID" value="NZ_OW485601.1"/>
</dbReference>
<reference evidence="3 4" key="1">
    <citation type="submission" date="2019-09" db="EMBL/GenBank/DDBJ databases">
        <title>Genome sequence of Rhodovastum atsumiense, a diverse member of the Acetobacteraceae family of non-sulfur purple photosynthetic bacteria.</title>
        <authorList>
            <person name="Meyer T."/>
            <person name="Kyndt J."/>
        </authorList>
    </citation>
    <scope>NUCLEOTIDE SEQUENCE [LARGE SCALE GENOMIC DNA]</scope>
    <source>
        <strain evidence="3 4">DSM 21279</strain>
    </source>
</reference>
<evidence type="ECO:0000313" key="3">
    <source>
        <dbReference type="EMBL" id="KAA5610661.1"/>
    </source>
</evidence>
<accession>A0A5M6IR69</accession>
<dbReference type="AlphaFoldDB" id="A0A5M6IR69"/>
<dbReference type="InterPro" id="IPR036291">
    <property type="entry name" value="NAD(P)-bd_dom_sf"/>
</dbReference>
<evidence type="ECO:0000313" key="4">
    <source>
        <dbReference type="Proteomes" id="UP000325255"/>
    </source>
</evidence>
<gene>
    <name evidence="3" type="ORF">F1189_17960</name>
</gene>
<dbReference type="Gene3D" id="3.40.50.720">
    <property type="entry name" value="NAD(P)-binding Rossmann-like Domain"/>
    <property type="match status" value="1"/>
</dbReference>
<protein>
    <submittedName>
        <fullName evidence="3">SDR family oxidoreductase</fullName>
    </submittedName>
</protein>
<dbReference type="PANTHER" id="PTHR43639">
    <property type="entry name" value="OXIDOREDUCTASE, SHORT-CHAIN DEHYDROGENASE/REDUCTASE FAMILY (AFU_ORTHOLOGUE AFUA_5G02870)"/>
    <property type="match status" value="1"/>
</dbReference>
<dbReference type="Proteomes" id="UP000325255">
    <property type="component" value="Unassembled WGS sequence"/>
</dbReference>
<dbReference type="PRINTS" id="PR00080">
    <property type="entry name" value="SDRFAMILY"/>
</dbReference>
<evidence type="ECO:0000256" key="1">
    <source>
        <dbReference type="ARBA" id="ARBA00006484"/>
    </source>
</evidence>
<dbReference type="SUPFAM" id="SSF51735">
    <property type="entry name" value="NAD(P)-binding Rossmann-fold domains"/>
    <property type="match status" value="1"/>
</dbReference>
<dbReference type="PRINTS" id="PR00081">
    <property type="entry name" value="GDHRDH"/>
</dbReference>
<dbReference type="PANTHER" id="PTHR43639:SF1">
    <property type="entry name" value="SHORT-CHAIN DEHYDROGENASE_REDUCTASE FAMILY PROTEIN"/>
    <property type="match status" value="1"/>
</dbReference>
<keyword evidence="2" id="KW-0560">Oxidoreductase</keyword>
<dbReference type="InterPro" id="IPR002347">
    <property type="entry name" value="SDR_fam"/>
</dbReference>
<name>A0A5M6IR69_9PROT</name>
<comment type="similarity">
    <text evidence="1">Belongs to the short-chain dehydrogenases/reductases (SDR) family.</text>
</comment>
<sequence length="257" mass="26489">MTDPSSLAGRLAVVTGASRGIGRAIALQLAAAGAAVVVHYRRAEAEARAVIDAIGAQGGIALGFAADLQDRGAVRDFYPRLDAELQDRFGDTGFDILVNNAGIGGGRLRIGEVSEAAFDQVLDVNLRAPFFLIQGAIPRLRAHGRIINISSMGTRAAFPEMASYAPAKAGLEALTRLLAVELGPRGITVNAVLPGATATDMNAAARDPARSRVVAQGIALGRVGQPEDIAGVVAFLASGQGRWVTGQSIEASGGQRL</sequence>
<evidence type="ECO:0000256" key="2">
    <source>
        <dbReference type="ARBA" id="ARBA00023002"/>
    </source>
</evidence>
<dbReference type="Pfam" id="PF13561">
    <property type="entry name" value="adh_short_C2"/>
    <property type="match status" value="1"/>
</dbReference>
<organism evidence="3 4">
    <name type="scientific">Rhodovastum atsumiense</name>
    <dbReference type="NCBI Taxonomy" id="504468"/>
    <lineage>
        <taxon>Bacteria</taxon>
        <taxon>Pseudomonadati</taxon>
        <taxon>Pseudomonadota</taxon>
        <taxon>Alphaproteobacteria</taxon>
        <taxon>Acetobacterales</taxon>
        <taxon>Acetobacteraceae</taxon>
        <taxon>Rhodovastum</taxon>
    </lineage>
</organism>
<proteinExistence type="inferred from homology"/>
<dbReference type="GO" id="GO:0016491">
    <property type="term" value="F:oxidoreductase activity"/>
    <property type="evidence" value="ECO:0007669"/>
    <property type="project" value="UniProtKB-KW"/>
</dbReference>
<dbReference type="FunFam" id="3.40.50.720:FF:000084">
    <property type="entry name" value="Short-chain dehydrogenase reductase"/>
    <property type="match status" value="1"/>
</dbReference>
<dbReference type="OrthoDB" id="7375193at2"/>
<comment type="caution">
    <text evidence="3">The sequence shown here is derived from an EMBL/GenBank/DDBJ whole genome shotgun (WGS) entry which is preliminary data.</text>
</comment>